<name>A0A7M1B254_9BACT</name>
<dbReference type="RefSeq" id="WP_193149903.1">
    <property type="nucleotide sequence ID" value="NZ_CP041235.1"/>
</dbReference>
<reference evidence="3 4" key="1">
    <citation type="submission" date="2019-06" db="EMBL/GenBank/DDBJ databases">
        <title>Sulfurimonas gotlandica sp. nov., a chemoautotrophic and psychrotolerant epsilonproteobacterium isolated from a pelagic redoxcline, and an emended description of the genus Sulfurimonas.</title>
        <authorList>
            <person name="Wang S."/>
            <person name="Jiang L."/>
            <person name="Shao Z."/>
        </authorList>
    </citation>
    <scope>NUCLEOTIDE SEQUENCE [LARGE SCALE GENOMIC DNA]</scope>
    <source>
        <strain evidence="3 4">S2-6</strain>
    </source>
</reference>
<evidence type="ECO:0000256" key="1">
    <source>
        <dbReference type="ARBA" id="ARBA00022500"/>
    </source>
</evidence>
<dbReference type="KEGG" id="ssei:FJR45_07030"/>
<dbReference type="AlphaFoldDB" id="A0A7M1B254"/>
<keyword evidence="4" id="KW-1185">Reference proteome</keyword>
<feature type="domain" description="Chemotaxis phosphatase CheX-like" evidence="2">
    <location>
        <begin position="45"/>
        <end position="119"/>
    </location>
</feature>
<dbReference type="InterPro" id="IPR028051">
    <property type="entry name" value="CheX-like_dom"/>
</dbReference>
<dbReference type="PROSITE" id="PS51257">
    <property type="entry name" value="PROKAR_LIPOPROTEIN"/>
    <property type="match status" value="1"/>
</dbReference>
<dbReference type="SUPFAM" id="SSF103039">
    <property type="entry name" value="CheC-like"/>
    <property type="match status" value="1"/>
</dbReference>
<keyword evidence="1" id="KW-0145">Chemotaxis</keyword>
<dbReference type="EMBL" id="CP041235">
    <property type="protein sequence ID" value="QOP43715.1"/>
    <property type="molecule type" value="Genomic_DNA"/>
</dbReference>
<dbReference type="GO" id="GO:0006935">
    <property type="term" value="P:chemotaxis"/>
    <property type="evidence" value="ECO:0007669"/>
    <property type="project" value="UniProtKB-KW"/>
</dbReference>
<evidence type="ECO:0000259" key="2">
    <source>
        <dbReference type="Pfam" id="PF13690"/>
    </source>
</evidence>
<protein>
    <submittedName>
        <fullName evidence="3">Chemotaxis protein CheX</fullName>
    </submittedName>
</protein>
<sequence>MLESLKEAAENFCVHQIGASCEIKDVPTNKRTLIAYIDVQAQDQKHYRVYIASDNDFMQKVSKLFLEEEKSDEETLKEMTLETANLIIGSAKVIAEKLGISYTMGTPHFAKVGEFDFSFDERKVVHIDNAELIIAIKELDA</sequence>
<gene>
    <name evidence="3" type="ORF">FJR45_07030</name>
</gene>
<organism evidence="3 4">
    <name type="scientific">Sulfurimonas sediminis</name>
    <dbReference type="NCBI Taxonomy" id="2590020"/>
    <lineage>
        <taxon>Bacteria</taxon>
        <taxon>Pseudomonadati</taxon>
        <taxon>Campylobacterota</taxon>
        <taxon>Epsilonproteobacteria</taxon>
        <taxon>Campylobacterales</taxon>
        <taxon>Sulfurimonadaceae</taxon>
        <taxon>Sulfurimonas</taxon>
    </lineage>
</organism>
<dbReference type="InterPro" id="IPR028976">
    <property type="entry name" value="CheC-like_sf"/>
</dbReference>
<evidence type="ECO:0000313" key="3">
    <source>
        <dbReference type="EMBL" id="QOP43715.1"/>
    </source>
</evidence>
<dbReference type="Gene3D" id="3.40.1550.10">
    <property type="entry name" value="CheC-like"/>
    <property type="match status" value="1"/>
</dbReference>
<proteinExistence type="predicted"/>
<accession>A0A7M1B254</accession>
<evidence type="ECO:0000313" key="4">
    <source>
        <dbReference type="Proteomes" id="UP000593719"/>
    </source>
</evidence>
<dbReference type="Pfam" id="PF13690">
    <property type="entry name" value="CheX"/>
    <property type="match status" value="1"/>
</dbReference>
<dbReference type="Proteomes" id="UP000593719">
    <property type="component" value="Chromosome"/>
</dbReference>